<dbReference type="InterPro" id="IPR043502">
    <property type="entry name" value="DNA/RNA_pol_sf"/>
</dbReference>
<dbReference type="Pfam" id="PF00078">
    <property type="entry name" value="RVT_1"/>
    <property type="match status" value="1"/>
</dbReference>
<comment type="caution">
    <text evidence="2">The sequence shown here is derived from an EMBL/GenBank/DDBJ whole genome shotgun (WGS) entry which is preliminary data.</text>
</comment>
<reference evidence="2" key="1">
    <citation type="submission" date="2017-09" db="EMBL/GenBank/DDBJ databases">
        <title>Contemporary evolution of a Lepidopteran species, Heliothis virescens, in response to modern agricultural practices.</title>
        <authorList>
            <person name="Fritz M.L."/>
            <person name="Deyonke A.M."/>
            <person name="Papanicolaou A."/>
            <person name="Micinski S."/>
            <person name="Westbrook J."/>
            <person name="Gould F."/>
        </authorList>
    </citation>
    <scope>NUCLEOTIDE SEQUENCE [LARGE SCALE GENOMIC DNA]</scope>
    <source>
        <strain evidence="2">HvINT-</strain>
        <tissue evidence="2">Whole body</tissue>
    </source>
</reference>
<organism evidence="2">
    <name type="scientific">Heliothis virescens</name>
    <name type="common">Tobacco budworm moth</name>
    <dbReference type="NCBI Taxonomy" id="7102"/>
    <lineage>
        <taxon>Eukaryota</taxon>
        <taxon>Metazoa</taxon>
        <taxon>Ecdysozoa</taxon>
        <taxon>Arthropoda</taxon>
        <taxon>Hexapoda</taxon>
        <taxon>Insecta</taxon>
        <taxon>Pterygota</taxon>
        <taxon>Neoptera</taxon>
        <taxon>Endopterygota</taxon>
        <taxon>Lepidoptera</taxon>
        <taxon>Glossata</taxon>
        <taxon>Ditrysia</taxon>
        <taxon>Noctuoidea</taxon>
        <taxon>Noctuidae</taxon>
        <taxon>Heliothinae</taxon>
        <taxon>Heliothis</taxon>
    </lineage>
</organism>
<dbReference type="EMBL" id="NWSH01002382">
    <property type="protein sequence ID" value="PCG68428.1"/>
    <property type="molecule type" value="Genomic_DNA"/>
</dbReference>
<name>A0A2A4J9S2_HELVI</name>
<evidence type="ECO:0000313" key="2">
    <source>
        <dbReference type="EMBL" id="PCG68428.1"/>
    </source>
</evidence>
<gene>
    <name evidence="2" type="ORF">B5V51_5262</name>
</gene>
<sequence length="215" mass="24362">MRVAGIFLDLSSAFDTIDHELLSKKLTHYGIRGEAQKLFESYLNNRKMYVEIDKIQNGYKKTHKSATLSITTGVPQGSILGPILFILFINDLINYMNSILPDIDIIFFADDTNAIVAADNINKLTNAVNAVLQVFHSWFTVNNLLINTEKTKILLFKTTARNKDNLDVFLDDNKIIPVKEVKFLGIHMDEHLNWKPELEAINATICSACYALRTL</sequence>
<dbReference type="PANTHER" id="PTHR33332">
    <property type="entry name" value="REVERSE TRANSCRIPTASE DOMAIN-CONTAINING PROTEIN"/>
    <property type="match status" value="1"/>
</dbReference>
<proteinExistence type="predicted"/>
<dbReference type="AlphaFoldDB" id="A0A2A4J9S2"/>
<feature type="domain" description="Reverse transcriptase" evidence="1">
    <location>
        <begin position="1"/>
        <end position="188"/>
    </location>
</feature>
<dbReference type="InterPro" id="IPR000477">
    <property type="entry name" value="RT_dom"/>
</dbReference>
<protein>
    <recommendedName>
        <fullName evidence="1">Reverse transcriptase domain-containing protein</fullName>
    </recommendedName>
</protein>
<accession>A0A2A4J9S2</accession>
<dbReference type="STRING" id="7102.A0A2A4J9S2"/>
<dbReference type="GO" id="GO:0071897">
    <property type="term" value="P:DNA biosynthetic process"/>
    <property type="evidence" value="ECO:0007669"/>
    <property type="project" value="UniProtKB-ARBA"/>
</dbReference>
<dbReference type="SUPFAM" id="SSF56672">
    <property type="entry name" value="DNA/RNA polymerases"/>
    <property type="match status" value="1"/>
</dbReference>
<evidence type="ECO:0000259" key="1">
    <source>
        <dbReference type="PROSITE" id="PS50878"/>
    </source>
</evidence>
<dbReference type="PROSITE" id="PS50878">
    <property type="entry name" value="RT_POL"/>
    <property type="match status" value="1"/>
</dbReference>